<proteinExistence type="predicted"/>
<dbReference type="EMBL" id="LBSM01000005">
    <property type="protein sequence ID" value="KKQ18386.1"/>
    <property type="molecule type" value="Genomic_DNA"/>
</dbReference>
<evidence type="ECO:0008006" key="3">
    <source>
        <dbReference type="Google" id="ProtNLM"/>
    </source>
</evidence>
<dbReference type="Proteomes" id="UP000034508">
    <property type="component" value="Unassembled WGS sequence"/>
</dbReference>
<dbReference type="AlphaFoldDB" id="A0A0G0IQT9"/>
<reference evidence="1 2" key="1">
    <citation type="journal article" date="2015" name="Nature">
        <title>rRNA introns, odd ribosomes, and small enigmatic genomes across a large radiation of phyla.</title>
        <authorList>
            <person name="Brown C.T."/>
            <person name="Hug L.A."/>
            <person name="Thomas B.C."/>
            <person name="Sharon I."/>
            <person name="Castelle C.J."/>
            <person name="Singh A."/>
            <person name="Wilkins M.J."/>
            <person name="Williams K.H."/>
            <person name="Banfield J.F."/>
        </authorList>
    </citation>
    <scope>NUCLEOTIDE SEQUENCE [LARGE SCALE GENOMIC DNA]</scope>
</reference>
<protein>
    <recommendedName>
        <fullName evidence="3">Replication-relaxation</fullName>
    </recommendedName>
</protein>
<name>A0A0G0IQT9_9BACT</name>
<evidence type="ECO:0000313" key="2">
    <source>
        <dbReference type="Proteomes" id="UP000034508"/>
    </source>
</evidence>
<dbReference type="InterPro" id="IPR025855">
    <property type="entry name" value="Replic_Relax"/>
</dbReference>
<gene>
    <name evidence="1" type="ORF">US31_C0005G0036</name>
</gene>
<evidence type="ECO:0000313" key="1">
    <source>
        <dbReference type="EMBL" id="KKQ18386.1"/>
    </source>
</evidence>
<sequence length="256" mass="30402">MESQSVTDKQTEILLLIYRFRFLNRLQIQTMLNHEYPNRIKVWLADLTQKGILNRTYSKKFGENTKPAVYFLDKKSRDILKKETGVNTSLLKRIYREKTRSQYFREHSMFLADICLNLKSQAKEGKIEFNFFTKIDLEDHKYLPRPLPDAYIATTEGKETKRYFVEIISGQLPRFVSRKHIEYLFKYHSSGKWEQYTNHPFPTILMVCPNYASKGFLSKFITKTRDSDGAEVSFYLTTEDQIKARGMKNDIWQKVE</sequence>
<dbReference type="Pfam" id="PF13814">
    <property type="entry name" value="Replic_Relax"/>
    <property type="match status" value="1"/>
</dbReference>
<organism evidence="1 2">
    <name type="scientific">Berkelbacteria bacterium GW2011_GWA1_36_9</name>
    <dbReference type="NCBI Taxonomy" id="1618331"/>
    <lineage>
        <taxon>Bacteria</taxon>
        <taxon>Candidatus Berkelbacteria</taxon>
    </lineage>
</organism>
<comment type="caution">
    <text evidence="1">The sequence shown here is derived from an EMBL/GenBank/DDBJ whole genome shotgun (WGS) entry which is preliminary data.</text>
</comment>
<accession>A0A0G0IQT9</accession>